<evidence type="ECO:0000313" key="3">
    <source>
        <dbReference type="EMBL" id="UJG40501.1"/>
    </source>
</evidence>
<dbReference type="AlphaFoldDB" id="A0A9Y1BK24"/>
<dbReference type="Pfam" id="PF01558">
    <property type="entry name" value="POR"/>
    <property type="match status" value="1"/>
</dbReference>
<dbReference type="GO" id="GO:0016903">
    <property type="term" value="F:oxidoreductase activity, acting on the aldehyde or oxo group of donors"/>
    <property type="evidence" value="ECO:0007669"/>
    <property type="project" value="InterPro"/>
</dbReference>
<sequence>MPRVEIRFAGFGGQGIGLLGRLVGEAIALYMEGKNAIMTQSYGPESRGGASSSDVVIDEGEIAYPKATHYDYLVVMSEEAYHKYIPNLKEGGTLFVEENLVILDEHAKKAGKIFKIPATKIAEEIGSSLYANIAMLGFFCANTDIVSEDALKKVIREKVKARFVKNNLIAFEKGKNYKG</sequence>
<feature type="domain" description="Pyruvate/ketoisovalerate oxidoreductase catalytic" evidence="2">
    <location>
        <begin position="12"/>
        <end position="174"/>
    </location>
</feature>
<dbReference type="Proteomes" id="UP001201020">
    <property type="component" value="Chromosome"/>
</dbReference>
<reference evidence="3" key="1">
    <citation type="journal article" date="2022" name="Nat. Microbiol.">
        <title>Unique mobile elements and scalable gene flow at the prokaryote-eukaryote boundary revealed by circularized Asgard archaea genomes.</title>
        <authorList>
            <person name="Wu F."/>
            <person name="Speth D.R."/>
            <person name="Philosof A."/>
            <person name="Cremiere A."/>
            <person name="Narayanan A."/>
            <person name="Barco R.A."/>
            <person name="Connon S.A."/>
            <person name="Amend J.P."/>
            <person name="Antoshechkin I.A."/>
            <person name="Orphan V.J."/>
        </authorList>
    </citation>
    <scope>NUCLEOTIDE SEQUENCE</scope>
    <source>
        <strain evidence="3">PM71</strain>
    </source>
</reference>
<dbReference type="InterPro" id="IPR019752">
    <property type="entry name" value="Pyrv/ketoisovalerate_OxRed_cat"/>
</dbReference>
<protein>
    <submittedName>
        <fullName evidence="3">2-oxoacid:acceptor oxidoreductase family protein</fullName>
    </submittedName>
</protein>
<evidence type="ECO:0000259" key="2">
    <source>
        <dbReference type="Pfam" id="PF01558"/>
    </source>
</evidence>
<name>A0A9Y1BK24_9ARCH</name>
<dbReference type="PANTHER" id="PTHR42730:SF1">
    <property type="entry name" value="2-OXOGLUTARATE SYNTHASE SUBUNIT KORC"/>
    <property type="match status" value="1"/>
</dbReference>
<dbReference type="PANTHER" id="PTHR42730">
    <property type="entry name" value="2-OXOGLUTARATE SYNTHASE SUBUNIT KORC"/>
    <property type="match status" value="1"/>
</dbReference>
<accession>A0A9Y1BK24</accession>
<dbReference type="InterPro" id="IPR052554">
    <property type="entry name" value="2-oxoglutarate_synth_KorC"/>
</dbReference>
<dbReference type="EMBL" id="CP084166">
    <property type="protein sequence ID" value="UJG40501.1"/>
    <property type="molecule type" value="Genomic_DNA"/>
</dbReference>
<dbReference type="SUPFAM" id="SSF53323">
    <property type="entry name" value="Pyruvate-ferredoxin oxidoreductase, PFOR, domain III"/>
    <property type="match status" value="1"/>
</dbReference>
<evidence type="ECO:0000256" key="1">
    <source>
        <dbReference type="ARBA" id="ARBA00023002"/>
    </source>
</evidence>
<keyword evidence="1" id="KW-0560">Oxidoreductase</keyword>
<dbReference type="InterPro" id="IPR002869">
    <property type="entry name" value="Pyrv_flavodox_OxRed_cen"/>
</dbReference>
<gene>
    <name evidence="3" type="ORF">K9W45_11775</name>
</gene>
<dbReference type="Gene3D" id="3.40.920.10">
    <property type="entry name" value="Pyruvate-ferredoxin oxidoreductase, PFOR, domain III"/>
    <property type="match status" value="1"/>
</dbReference>
<proteinExistence type="predicted"/>
<organism evidence="3">
    <name type="scientific">Candidatus Heimdallarchaeum aukensis</name>
    <dbReference type="NCBI Taxonomy" id="2876573"/>
    <lineage>
        <taxon>Archaea</taxon>
        <taxon>Promethearchaeati</taxon>
        <taxon>Candidatus Heimdallarchaeota</taxon>
        <taxon>Candidatus Heimdallarchaeia (ex Rinke et al. 2021) (nom. nud.)</taxon>
        <taxon>Candidatus Heimdallarchaeales</taxon>
        <taxon>Candidatus Heimdallarchaeaceae</taxon>
        <taxon>Candidatus Heimdallarchaeum</taxon>
    </lineage>
</organism>